<dbReference type="PANTHER" id="PTHR41533:SF2">
    <property type="entry name" value="BLR7131 PROTEIN"/>
    <property type="match status" value="1"/>
</dbReference>
<comment type="pathway">
    <text evidence="1 7">Cell wall biogenesis; peptidoglycan biosynthesis.</text>
</comment>
<keyword evidence="6 7" id="KW-0961">Cell wall biogenesis/degradation</keyword>
<evidence type="ECO:0000256" key="7">
    <source>
        <dbReference type="PROSITE-ProRule" id="PRU01373"/>
    </source>
</evidence>
<dbReference type="GO" id="GO:0008360">
    <property type="term" value="P:regulation of cell shape"/>
    <property type="evidence" value="ECO:0007669"/>
    <property type="project" value="UniProtKB-UniRule"/>
</dbReference>
<comment type="similarity">
    <text evidence="2">Belongs to the YkuD family.</text>
</comment>
<dbReference type="PANTHER" id="PTHR41533">
    <property type="entry name" value="L,D-TRANSPEPTIDASE HI_1667-RELATED"/>
    <property type="match status" value="1"/>
</dbReference>
<evidence type="ECO:0000259" key="9">
    <source>
        <dbReference type="PROSITE" id="PS52029"/>
    </source>
</evidence>
<dbReference type="InterPro" id="IPR036366">
    <property type="entry name" value="PGBDSf"/>
</dbReference>
<feature type="domain" description="L,D-TPase catalytic" evidence="9">
    <location>
        <begin position="299"/>
        <end position="475"/>
    </location>
</feature>
<accession>A3U3S0</accession>
<keyword evidence="8" id="KW-0732">Signal</keyword>
<keyword evidence="3" id="KW-0808">Transferase</keyword>
<dbReference type="GO" id="GO:0071555">
    <property type="term" value="P:cell wall organization"/>
    <property type="evidence" value="ECO:0007669"/>
    <property type="project" value="UniProtKB-UniRule"/>
</dbReference>
<reference evidence="10 11" key="1">
    <citation type="journal article" date="2010" name="J. Bacteriol.">
        <title>Genome sequences of Oceanicola granulosus HTCC2516(T) and Oceanicola batsensis HTCC2597(TDelta).</title>
        <authorList>
            <person name="Thrash J.C."/>
            <person name="Cho J.C."/>
            <person name="Vergin K.L."/>
            <person name="Giovannoni S.J."/>
        </authorList>
    </citation>
    <scope>NUCLEOTIDE SEQUENCE [LARGE SCALE GENOMIC DNA]</scope>
    <source>
        <strain evidence="11">ATCC BAA-863 / DSM 15984 / KCTC 12145 / HTCC2597</strain>
    </source>
</reference>
<dbReference type="InterPro" id="IPR038063">
    <property type="entry name" value="Transpep_catalytic_dom"/>
</dbReference>
<keyword evidence="5 7" id="KW-0573">Peptidoglycan synthesis</keyword>
<evidence type="ECO:0000256" key="6">
    <source>
        <dbReference type="ARBA" id="ARBA00023316"/>
    </source>
</evidence>
<dbReference type="Pfam" id="PF01471">
    <property type="entry name" value="PG_binding_1"/>
    <property type="match status" value="1"/>
</dbReference>
<dbReference type="eggNOG" id="COG2989">
    <property type="taxonomic scope" value="Bacteria"/>
</dbReference>
<dbReference type="SUPFAM" id="SSF141523">
    <property type="entry name" value="L,D-transpeptidase catalytic domain-like"/>
    <property type="match status" value="1"/>
</dbReference>
<evidence type="ECO:0000256" key="4">
    <source>
        <dbReference type="ARBA" id="ARBA00022960"/>
    </source>
</evidence>
<dbReference type="PROSITE" id="PS52029">
    <property type="entry name" value="LD_TPASE"/>
    <property type="match status" value="1"/>
</dbReference>
<evidence type="ECO:0000256" key="5">
    <source>
        <dbReference type="ARBA" id="ARBA00022984"/>
    </source>
</evidence>
<dbReference type="Pfam" id="PF20142">
    <property type="entry name" value="Scaffold"/>
    <property type="match status" value="1"/>
</dbReference>
<dbReference type="Gene3D" id="1.10.101.10">
    <property type="entry name" value="PGBD-like superfamily/PGBD"/>
    <property type="match status" value="1"/>
</dbReference>
<evidence type="ECO:0000256" key="1">
    <source>
        <dbReference type="ARBA" id="ARBA00004752"/>
    </source>
</evidence>
<dbReference type="Gene3D" id="2.40.440.10">
    <property type="entry name" value="L,D-transpeptidase catalytic domain-like"/>
    <property type="match status" value="1"/>
</dbReference>
<dbReference type="OrthoDB" id="9778545at2"/>
<protein>
    <submittedName>
        <fullName evidence="10">Peptidoglycan binding protein, putative</fullName>
    </submittedName>
</protein>
<evidence type="ECO:0000256" key="2">
    <source>
        <dbReference type="ARBA" id="ARBA00005992"/>
    </source>
</evidence>
<dbReference type="GO" id="GO:0009252">
    <property type="term" value="P:peptidoglycan biosynthetic process"/>
    <property type="evidence" value="ECO:0007669"/>
    <property type="project" value="UniProtKB-UniPathway"/>
</dbReference>
<feature type="signal peptide" evidence="8">
    <location>
        <begin position="1"/>
        <end position="27"/>
    </location>
</feature>
<dbReference type="SUPFAM" id="SSF47090">
    <property type="entry name" value="PGBD-like"/>
    <property type="match status" value="1"/>
</dbReference>
<sequence>MILAAYARHLTLSATVALAMSAGSAGAQVATPEIRVTQFQQTIAEHAARDRDLAAFYRATEFAPIWTGEGEPYVSRRRALFEALSHAEDHGLPGASYDLPGLIESMRRARTGAERGELDVRISTLFLRYAVDVQTGVLKPSDVDSGIVRKVPLRDRRGYLEGITSADPAAFVASLPPQRLEYTRLMREKLRLERLIASGGFGATVQAQSLEPGDTGEAVVALRNRLMTMGYLPRRVGVTYDRDMESAVLRFQADHGLSEDGVAGTATIAEINVPVEERLKSVIVAMERERWINRDLGDRHVLVNLTDFHARIMENGKIYFKTRSVIGKNLSTHRTPEFSDVMEHMIVNPTWNVPRSIAVSEYLPAFKRNPYSNSHLKLIDARGRVVDRGSVNFAAYSKRNFPFDLKQPPSSRNALGLVKFMFPNVHNIYLHDTPAKSLFSRDVRAFSHGCIRLNEPFEFAHALLAWQSDDPEGLFRSTLNTGRETKIDLASPLPVHLIYRTAMSQPKGQMSYRRDVYGRDGRIWEALAREGVELRGVQG</sequence>
<feature type="active site" description="Proton donor/acceptor" evidence="7">
    <location>
        <position position="431"/>
    </location>
</feature>
<dbReference type="InterPro" id="IPR036365">
    <property type="entry name" value="PGBD-like_sf"/>
</dbReference>
<dbReference type="UniPathway" id="UPA00219"/>
<evidence type="ECO:0000313" key="11">
    <source>
        <dbReference type="Proteomes" id="UP000004318"/>
    </source>
</evidence>
<name>A3U3S0_PSEBH</name>
<gene>
    <name evidence="10" type="ORF">OB2597_03684</name>
</gene>
<dbReference type="AlphaFoldDB" id="A3U3S0"/>
<dbReference type="InterPro" id="IPR045380">
    <property type="entry name" value="LD_TPept_scaffold_dom"/>
</dbReference>
<dbReference type="RefSeq" id="WP_009804987.1">
    <property type="nucleotide sequence ID" value="NZ_CH724131.1"/>
</dbReference>
<dbReference type="EMBL" id="AAMO01000017">
    <property type="protein sequence ID" value="EAQ01159.1"/>
    <property type="molecule type" value="Genomic_DNA"/>
</dbReference>
<dbReference type="Proteomes" id="UP000004318">
    <property type="component" value="Unassembled WGS sequence"/>
</dbReference>
<evidence type="ECO:0000256" key="3">
    <source>
        <dbReference type="ARBA" id="ARBA00022679"/>
    </source>
</evidence>
<organism evidence="10 11">
    <name type="scientific">Pseudooceanicola batsensis (strain ATCC BAA-863 / DSM 15984 / KCTC 12145 / HTCC2597)</name>
    <name type="common">Oceanicola batsensis</name>
    <dbReference type="NCBI Taxonomy" id="252305"/>
    <lineage>
        <taxon>Bacteria</taxon>
        <taxon>Pseudomonadati</taxon>
        <taxon>Pseudomonadota</taxon>
        <taxon>Alphaproteobacteria</taxon>
        <taxon>Rhodobacterales</taxon>
        <taxon>Paracoccaceae</taxon>
        <taxon>Pseudooceanicola</taxon>
    </lineage>
</organism>
<dbReference type="InterPro" id="IPR002477">
    <property type="entry name" value="Peptidoglycan-bd-like"/>
</dbReference>
<feature type="chain" id="PRO_5002660360" evidence="8">
    <location>
        <begin position="28"/>
        <end position="539"/>
    </location>
</feature>
<dbReference type="InterPro" id="IPR052905">
    <property type="entry name" value="LD-transpeptidase_YkuD-like"/>
</dbReference>
<dbReference type="CDD" id="cd16913">
    <property type="entry name" value="YkuD_like"/>
    <property type="match status" value="1"/>
</dbReference>
<dbReference type="STRING" id="252305.OB2597_03684"/>
<dbReference type="InterPro" id="IPR005490">
    <property type="entry name" value="LD_TPept_cat_dom"/>
</dbReference>
<keyword evidence="11" id="KW-1185">Reference proteome</keyword>
<proteinExistence type="inferred from homology"/>
<dbReference type="HOGENOM" id="CLU_020360_3_4_5"/>
<evidence type="ECO:0000256" key="8">
    <source>
        <dbReference type="SAM" id="SignalP"/>
    </source>
</evidence>
<dbReference type="Pfam" id="PF03734">
    <property type="entry name" value="YkuD"/>
    <property type="match status" value="1"/>
</dbReference>
<keyword evidence="4 7" id="KW-0133">Cell shape</keyword>
<dbReference type="GO" id="GO:0016740">
    <property type="term" value="F:transferase activity"/>
    <property type="evidence" value="ECO:0007669"/>
    <property type="project" value="UniProtKB-KW"/>
</dbReference>
<feature type="active site" description="Nucleophile" evidence="7">
    <location>
        <position position="450"/>
    </location>
</feature>
<evidence type="ECO:0000313" key="10">
    <source>
        <dbReference type="EMBL" id="EAQ01159.1"/>
    </source>
</evidence>
<comment type="caution">
    <text evidence="10">The sequence shown here is derived from an EMBL/GenBank/DDBJ whole genome shotgun (WGS) entry which is preliminary data.</text>
</comment>
<dbReference type="GO" id="GO:0004180">
    <property type="term" value="F:carboxypeptidase activity"/>
    <property type="evidence" value="ECO:0007669"/>
    <property type="project" value="UniProtKB-ARBA"/>
</dbReference>